<accession>A0A852TVW7</accession>
<dbReference type="EMBL" id="JACCCC010000001">
    <property type="protein sequence ID" value="NYE46214.1"/>
    <property type="molecule type" value="Genomic_DNA"/>
</dbReference>
<protein>
    <submittedName>
        <fullName evidence="3">Uncharacterized protein</fullName>
    </submittedName>
</protein>
<name>A0A852TVW7_9ACTN</name>
<feature type="region of interest" description="Disordered" evidence="1">
    <location>
        <begin position="40"/>
        <end position="60"/>
    </location>
</feature>
<evidence type="ECO:0000313" key="4">
    <source>
        <dbReference type="Proteomes" id="UP000589036"/>
    </source>
</evidence>
<keyword evidence="2" id="KW-0472">Membrane</keyword>
<proteinExistence type="predicted"/>
<dbReference type="AlphaFoldDB" id="A0A852TVW7"/>
<feature type="compositionally biased region" description="Basic residues" evidence="1">
    <location>
        <begin position="51"/>
        <end position="60"/>
    </location>
</feature>
<organism evidence="3 4">
    <name type="scientific">Spinactinospora alkalitolerans</name>
    <dbReference type="NCBI Taxonomy" id="687207"/>
    <lineage>
        <taxon>Bacteria</taxon>
        <taxon>Bacillati</taxon>
        <taxon>Actinomycetota</taxon>
        <taxon>Actinomycetes</taxon>
        <taxon>Streptosporangiales</taxon>
        <taxon>Nocardiopsidaceae</taxon>
        <taxon>Spinactinospora</taxon>
    </lineage>
</organism>
<evidence type="ECO:0000256" key="1">
    <source>
        <dbReference type="SAM" id="MobiDB-lite"/>
    </source>
</evidence>
<gene>
    <name evidence="3" type="ORF">HDA32_001334</name>
</gene>
<evidence type="ECO:0000256" key="2">
    <source>
        <dbReference type="SAM" id="Phobius"/>
    </source>
</evidence>
<dbReference type="Proteomes" id="UP000589036">
    <property type="component" value="Unassembled WGS sequence"/>
</dbReference>
<feature type="transmembrane region" description="Helical" evidence="2">
    <location>
        <begin position="12"/>
        <end position="29"/>
    </location>
</feature>
<reference evidence="3 4" key="1">
    <citation type="submission" date="2020-07" db="EMBL/GenBank/DDBJ databases">
        <title>Sequencing the genomes of 1000 actinobacteria strains.</title>
        <authorList>
            <person name="Klenk H.-P."/>
        </authorList>
    </citation>
    <scope>NUCLEOTIDE SEQUENCE [LARGE SCALE GENOMIC DNA]</scope>
    <source>
        <strain evidence="3 4">CXB654</strain>
    </source>
</reference>
<comment type="caution">
    <text evidence="3">The sequence shown here is derived from an EMBL/GenBank/DDBJ whole genome shotgun (WGS) entry which is preliminary data.</text>
</comment>
<evidence type="ECO:0000313" key="3">
    <source>
        <dbReference type="EMBL" id="NYE46214.1"/>
    </source>
</evidence>
<keyword evidence="2" id="KW-1133">Transmembrane helix</keyword>
<keyword evidence="4" id="KW-1185">Reference proteome</keyword>
<keyword evidence="2" id="KW-0812">Transmembrane</keyword>
<sequence length="60" mass="6795">MSSAEPYRREAVPTGVHLASVVAALVFMFRPDANAYLRFTESTTQDTSPRWRGRPRRAGR</sequence>